<name>A0AAW5MWA4_9BACT</name>
<reference evidence="2 3" key="1">
    <citation type="submission" date="2022-08" db="EMBL/GenBank/DDBJ databases">
        <authorList>
            <person name="Zeman M."/>
            <person name="Kubasova T."/>
        </authorList>
    </citation>
    <scope>NUCLEOTIDE SEQUENCE [LARGE SCALE GENOMIC DNA]</scope>
    <source>
        <strain evidence="2 3">ET62</strain>
    </source>
</reference>
<accession>A0AAW5MWA4</accession>
<evidence type="ECO:0000256" key="1">
    <source>
        <dbReference type="SAM" id="Coils"/>
    </source>
</evidence>
<feature type="coiled-coil region" evidence="1">
    <location>
        <begin position="188"/>
        <end position="226"/>
    </location>
</feature>
<sequence length="573" mass="63426">MADTINSTGSEFVFSDWLELFQKYRDDMEKELETVRLHKKEVQNIRQEIYDRYENGYFLRDDKRIVISAPEIIIGNVNKSGQLLDSTSTVVIRSSGIDIQGVGDGGYIRNKATFIEQRAVDSGCDGLEEVVHDNASVMTQARSILLDSNDSTEVYTRDISQKKMTTGIAIHTDTVLDIDASVSRHEWTKAIEDKVKVLNDNLSTLKKEVDEKLDEIKGLFDEMEKDLEGDQELLSSEIMSSTNIGALESYGQQLADRSIKLSRSIDSFLVSVSLYAEQYRQQKALTEAKMTKSEDEFKNNVTGAGISINAEQIDITNTDGDHAVRENDGTYLRIMSKNIFVGAVNGKNENHEKGTIALRGESILVETNDRKKNGDDLDMPTTGKVEINSKEILVSSLDYEQKKDQERTEKNLTEEGNIRIRAKKINVDGTDLEGTAAGELTMNSGKISVVSAEVDKESREIKEIHKGGTLELATETVTIGKDAAEKILSEKIEAKTNTELKLIQGDKATLTVSGNKLTVEDDGTNFSKGELTVDVESKFNKKMTATTIEANDVTGKKVTVNNCLKAPSLTAQG</sequence>
<keyword evidence="1" id="KW-0175">Coiled coil</keyword>
<dbReference type="Proteomes" id="UP001204579">
    <property type="component" value="Unassembled WGS sequence"/>
</dbReference>
<dbReference type="EMBL" id="JANRHJ010000001">
    <property type="protein sequence ID" value="MCR8872626.1"/>
    <property type="molecule type" value="Genomic_DNA"/>
</dbReference>
<evidence type="ECO:0000313" key="2">
    <source>
        <dbReference type="EMBL" id="MCR8872626.1"/>
    </source>
</evidence>
<protein>
    <submittedName>
        <fullName evidence="2">Uncharacterized protein</fullName>
    </submittedName>
</protein>
<dbReference type="AlphaFoldDB" id="A0AAW5MWA4"/>
<comment type="caution">
    <text evidence="2">The sequence shown here is derived from an EMBL/GenBank/DDBJ whole genome shotgun (WGS) entry which is preliminary data.</text>
</comment>
<keyword evidence="3" id="KW-1185">Reference proteome</keyword>
<proteinExistence type="predicted"/>
<evidence type="ECO:0000313" key="3">
    <source>
        <dbReference type="Proteomes" id="UP001204579"/>
    </source>
</evidence>
<dbReference type="RefSeq" id="WP_258335161.1">
    <property type="nucleotide sequence ID" value="NZ_JANRHJ010000001.1"/>
</dbReference>
<organism evidence="2 3">
    <name type="scientific">Phocaeicola barnesiae</name>
    <dbReference type="NCBI Taxonomy" id="376804"/>
    <lineage>
        <taxon>Bacteria</taxon>
        <taxon>Pseudomonadati</taxon>
        <taxon>Bacteroidota</taxon>
        <taxon>Bacteroidia</taxon>
        <taxon>Bacteroidales</taxon>
        <taxon>Bacteroidaceae</taxon>
        <taxon>Phocaeicola</taxon>
    </lineage>
</organism>
<gene>
    <name evidence="2" type="ORF">NW209_01090</name>
</gene>